<feature type="region of interest" description="Disordered" evidence="5">
    <location>
        <begin position="6376"/>
        <end position="6427"/>
    </location>
</feature>
<dbReference type="InterPro" id="IPR042099">
    <property type="entry name" value="ANL_N_sf"/>
</dbReference>
<dbReference type="FunFam" id="1.10.1200.10:FF:000005">
    <property type="entry name" value="Nonribosomal peptide synthetase 1"/>
    <property type="match status" value="2"/>
</dbReference>
<dbReference type="PROSITE" id="PS00012">
    <property type="entry name" value="PHOSPHOPANTETHEINE"/>
    <property type="match status" value="3"/>
</dbReference>
<reference evidence="7" key="1">
    <citation type="submission" date="2021-03" db="EMBL/GenBank/DDBJ databases">
        <authorList>
            <person name="Tagirdzhanova G."/>
        </authorList>
    </citation>
    <scope>NUCLEOTIDE SEQUENCE</scope>
</reference>
<keyword evidence="8" id="KW-1185">Reference proteome</keyword>
<dbReference type="FunFam" id="3.30.559.30:FF:000002">
    <property type="entry name" value="Nonribosomal peptide synthase Pes1"/>
    <property type="match status" value="2"/>
</dbReference>
<dbReference type="InterPro" id="IPR001242">
    <property type="entry name" value="Condensation_dom"/>
</dbReference>
<dbReference type="Pfam" id="PF00550">
    <property type="entry name" value="PP-binding"/>
    <property type="match status" value="6"/>
</dbReference>
<dbReference type="Gene3D" id="3.40.50.980">
    <property type="match status" value="2"/>
</dbReference>
<keyword evidence="1" id="KW-0596">Phosphopantetheine</keyword>
<gene>
    <name evidence="7" type="ORF">GOMPHAMPRED_006204</name>
</gene>
<dbReference type="GO" id="GO:0016874">
    <property type="term" value="F:ligase activity"/>
    <property type="evidence" value="ECO:0007669"/>
    <property type="project" value="UniProtKB-KW"/>
</dbReference>
<dbReference type="InterPro" id="IPR006162">
    <property type="entry name" value="Ppantetheine_attach_site"/>
</dbReference>
<evidence type="ECO:0000313" key="8">
    <source>
        <dbReference type="Proteomes" id="UP000664169"/>
    </source>
</evidence>
<dbReference type="InterPro" id="IPR036736">
    <property type="entry name" value="ACP-like_sf"/>
</dbReference>
<evidence type="ECO:0000256" key="1">
    <source>
        <dbReference type="ARBA" id="ARBA00022450"/>
    </source>
</evidence>
<dbReference type="Gene3D" id="3.40.50.12780">
    <property type="entry name" value="N-terminal domain of ligase-like"/>
    <property type="match status" value="3"/>
</dbReference>
<dbReference type="InterPro" id="IPR020845">
    <property type="entry name" value="AMP-binding_CS"/>
</dbReference>
<dbReference type="FunFam" id="3.40.50.12780:FF:000014">
    <property type="entry name" value="Nonribosomal peptide synthetase 1"/>
    <property type="match status" value="4"/>
</dbReference>
<dbReference type="FunFam" id="3.30.559.10:FF:000016">
    <property type="entry name" value="Nonribosomal peptide synthase Pes1"/>
    <property type="match status" value="1"/>
</dbReference>
<dbReference type="InterPro" id="IPR000873">
    <property type="entry name" value="AMP-dep_synth/lig_dom"/>
</dbReference>
<dbReference type="InterPro" id="IPR020806">
    <property type="entry name" value="PKS_PP-bd"/>
</dbReference>
<accession>A0A8H3I9W7</accession>
<evidence type="ECO:0000256" key="2">
    <source>
        <dbReference type="ARBA" id="ARBA00022553"/>
    </source>
</evidence>
<feature type="region of interest" description="Disordered" evidence="5">
    <location>
        <begin position="6311"/>
        <end position="6346"/>
    </location>
</feature>
<dbReference type="PANTHER" id="PTHR45398:SF1">
    <property type="entry name" value="ENZYME, PUTATIVE (JCVI)-RELATED"/>
    <property type="match status" value="1"/>
</dbReference>
<evidence type="ECO:0000259" key="6">
    <source>
        <dbReference type="PROSITE" id="PS50075"/>
    </source>
</evidence>
<keyword evidence="3" id="KW-0436">Ligase</keyword>
<dbReference type="NCBIfam" id="NF003417">
    <property type="entry name" value="PRK04813.1"/>
    <property type="match status" value="5"/>
</dbReference>
<dbReference type="CDD" id="cd05918">
    <property type="entry name" value="A_NRPS_SidN3_like"/>
    <property type="match status" value="4"/>
</dbReference>
<dbReference type="FunFam" id="3.30.559.30:FF:000005">
    <property type="entry name" value="Nonribosomal peptide synthase Pes1"/>
    <property type="match status" value="2"/>
</dbReference>
<keyword evidence="2" id="KW-0597">Phosphoprotein</keyword>
<dbReference type="Gene3D" id="3.30.559.10">
    <property type="entry name" value="Chloramphenicol acetyltransferase-like domain"/>
    <property type="match status" value="8"/>
</dbReference>
<evidence type="ECO:0000256" key="5">
    <source>
        <dbReference type="SAM" id="MobiDB-lite"/>
    </source>
</evidence>
<dbReference type="EMBL" id="CAJPDQ010000004">
    <property type="protein sequence ID" value="CAF9908585.1"/>
    <property type="molecule type" value="Genomic_DNA"/>
</dbReference>
<feature type="domain" description="Carrier" evidence="6">
    <location>
        <begin position="790"/>
        <end position="863"/>
    </location>
</feature>
<comment type="caution">
    <text evidence="7">The sequence shown here is derived from an EMBL/GenBank/DDBJ whole genome shotgun (WGS) entry which is preliminary data.</text>
</comment>
<feature type="compositionally biased region" description="Low complexity" evidence="5">
    <location>
        <begin position="6381"/>
        <end position="6402"/>
    </location>
</feature>
<dbReference type="Gene3D" id="1.10.1200.10">
    <property type="entry name" value="ACP-like"/>
    <property type="match status" value="6"/>
</dbReference>
<dbReference type="InterPro" id="IPR023213">
    <property type="entry name" value="CAT-like_dom_sf"/>
</dbReference>
<dbReference type="SUPFAM" id="SSF52777">
    <property type="entry name" value="CoA-dependent acyltransferases"/>
    <property type="match status" value="17"/>
</dbReference>
<feature type="domain" description="Carrier" evidence="6">
    <location>
        <begin position="4534"/>
        <end position="4610"/>
    </location>
</feature>
<dbReference type="Gene3D" id="3.30.300.30">
    <property type="match status" value="5"/>
</dbReference>
<dbReference type="PROSITE" id="PS50075">
    <property type="entry name" value="CARRIER"/>
    <property type="match status" value="6"/>
</dbReference>
<feature type="domain" description="Carrier" evidence="6">
    <location>
        <begin position="5295"/>
        <end position="5371"/>
    </location>
</feature>
<dbReference type="Gene3D" id="3.30.559.30">
    <property type="entry name" value="Nonribosomal peptide synthetase, condensation domain"/>
    <property type="match status" value="9"/>
</dbReference>
<organism evidence="7 8">
    <name type="scientific">Gomphillus americanus</name>
    <dbReference type="NCBI Taxonomy" id="1940652"/>
    <lineage>
        <taxon>Eukaryota</taxon>
        <taxon>Fungi</taxon>
        <taxon>Dikarya</taxon>
        <taxon>Ascomycota</taxon>
        <taxon>Pezizomycotina</taxon>
        <taxon>Lecanoromycetes</taxon>
        <taxon>OSLEUM clade</taxon>
        <taxon>Ostropomycetidae</taxon>
        <taxon>Ostropales</taxon>
        <taxon>Graphidaceae</taxon>
        <taxon>Gomphilloideae</taxon>
        <taxon>Gomphillus</taxon>
    </lineage>
</organism>
<dbReference type="Gene3D" id="2.30.38.10">
    <property type="entry name" value="Luciferase, Domain 3"/>
    <property type="match status" value="1"/>
</dbReference>
<feature type="compositionally biased region" description="Low complexity" evidence="5">
    <location>
        <begin position="6320"/>
        <end position="6330"/>
    </location>
</feature>
<feature type="domain" description="Carrier" evidence="6">
    <location>
        <begin position="6467"/>
        <end position="6540"/>
    </location>
</feature>
<feature type="domain" description="Carrier" evidence="6">
    <location>
        <begin position="2978"/>
        <end position="3054"/>
    </location>
</feature>
<dbReference type="CDD" id="cd19545">
    <property type="entry name" value="FUM14_C_NRPS-like"/>
    <property type="match status" value="2"/>
</dbReference>
<dbReference type="SUPFAM" id="SSF56801">
    <property type="entry name" value="Acetyl-CoA synthetase-like"/>
    <property type="match status" value="5"/>
</dbReference>
<dbReference type="PANTHER" id="PTHR45398">
    <property type="match status" value="1"/>
</dbReference>
<dbReference type="PROSITE" id="PS00455">
    <property type="entry name" value="AMP_BINDING"/>
    <property type="match status" value="3"/>
</dbReference>
<dbReference type="CDD" id="cd19542">
    <property type="entry name" value="CT_NRPS-like"/>
    <property type="match status" value="4"/>
</dbReference>
<dbReference type="InterPro" id="IPR009081">
    <property type="entry name" value="PP-bd_ACP"/>
</dbReference>
<dbReference type="SUPFAM" id="SSF47336">
    <property type="entry name" value="ACP-like"/>
    <property type="match status" value="6"/>
</dbReference>
<dbReference type="GO" id="GO:0031177">
    <property type="term" value="F:phosphopantetheine binding"/>
    <property type="evidence" value="ECO:0007669"/>
    <property type="project" value="InterPro"/>
</dbReference>
<dbReference type="Proteomes" id="UP000664169">
    <property type="component" value="Unassembled WGS sequence"/>
</dbReference>
<dbReference type="Pfam" id="PF00668">
    <property type="entry name" value="Condensation"/>
    <property type="match status" value="8"/>
</dbReference>
<dbReference type="FunFam" id="3.30.300.30:FF:000015">
    <property type="entry name" value="Nonribosomal peptide synthase SidD"/>
    <property type="match status" value="5"/>
</dbReference>
<dbReference type="FunFam" id="3.30.559.30:FF:000003">
    <property type="entry name" value="Nonribosomal peptide synthase SidD"/>
    <property type="match status" value="2"/>
</dbReference>
<dbReference type="CDD" id="cd19534">
    <property type="entry name" value="E_NRPS"/>
    <property type="match status" value="2"/>
</dbReference>
<feature type="compositionally biased region" description="Polar residues" evidence="5">
    <location>
        <begin position="6331"/>
        <end position="6346"/>
    </location>
</feature>
<evidence type="ECO:0000256" key="3">
    <source>
        <dbReference type="ARBA" id="ARBA00022598"/>
    </source>
</evidence>
<dbReference type="SMART" id="SM00823">
    <property type="entry name" value="PKS_PP"/>
    <property type="match status" value="5"/>
</dbReference>
<name>A0A8H3I9W7_9LECA</name>
<comment type="similarity">
    <text evidence="4">Belongs to the NRP synthetase family.</text>
</comment>
<feature type="domain" description="Carrier" evidence="6">
    <location>
        <begin position="1892"/>
        <end position="1968"/>
    </location>
</feature>
<sequence>MYWERYFEGLDPCHFPKYNSGSADNDGYLSVPVEWPVGHELRTLILKSRNALIGTVQSAWALVLNTYTGLNDVNFIWQEFRLESTAVSSTVTRIVRLQLEQESSLDTLVEGAAAAFAEGNANGAPPSNLSQTIHRYNNTGIQYCTRSAANLSDQPIQTPLGDRVSQCMNLIIDTDSRSARLSIHCPRSWMTISQASSISSTLTQILSQILRHPEDTVSRMQLLSNHDSQLLLQWNGQKLIASQRTLNIAIDEQTRLHNRSEAVCAWDGSLSYGELYDTSQRLSAFLRGYGVGRGSKVPICFDKSKFAVVSMLAILRCGGCFVPIDPQNPQARLRRLIEKVDANVVLCSRNYKDLLHGMATAIIPVDQEQIDKLPLSISGSTSPAKPSDIAYIIFTSGSTGEPKAVVIQHKAIMSSIEAHGKAVGLSPRTRCLQFSAFVWDISIFEIFTVLCFGGCICIPSEHERLNAREEAINSMRVNWASMTPTICKLIDPAAVPGLENLLLIGEAMTGPIIDAWSERILINAYGPAEASVMCHLNMPMTPEKNPMCFGFPVGCHAWIVDRHNHNRLMPIGSVGELLLEGHLLSEGYYKDPVKTSEAYITNPSWTLQQPASNGPRRFYKTGDLARYNSDGSYEFAGRKDTQIKFHGQRIELAEIEFNIQRDFTIKSAIVLLPKSGPCTGRLVALLQPENTDGDGLATADQPIAPLTSRDNPAVPAQIEHYRQELSKRLPEYMVPSIWIVLQVIPTIASGKLDRTRVARWVAEMDSTIFDSIQSTLSEASDEHAQPHSPSPMEAQLQQVLSSILGIKQDRLSFKRSFVSLGGDSLSAMQVASKCRSVGISISVQSVLRCESIIELATLAQPMIPTADNEAFPENRVEVPQYSAEKLNTELSREVEHQLIKLGLRLADIEEVYPCSALQQGILLGRTRNSEAYAAHATHKITSLDGAKVDVQRLLSAWQKVINRHALLRTVFVEGLSQHNSVHSQAVLKQFQPSILPLRAVDETDAIHKLQHSSNGYDDNGKSPLHSFTICTTSDGSVFCKLEISHAIMDGSSISIIYEDIARAYANQLDTIERPLYSEYLAYLANYDTQSALDYWKTYLHGADPCHFPILSDGNTSERTPKAIRIAFDDFEQLQTSCDANRVTINNALQVAWAITLRLYTGAEEVCFGYISSARVLENSNNVVGPYINMLTSRLNLPGDRLLREVLLQAQKDYLEALPYQHISLGEVQHSLKLSETSLFNTLLSYRKLPSTDLTHAQIKFDEVVPTFDPDEYNVSINVEAGEKSMAIDFTYWTDCLCDSQAENVAATFKQMLQSIAQDSNRSIGGLDDYLGDMQRSKISVWNGDMPESIESCIHDVFHSQAVSRPQAAAIDAWDGKYTYAELDRESSRLAYYLHTIGVTKQTPVLICFSKSAFTILAMLSVLKANGTCVPLDASHPVSALEVRANDTGARIALVGPTYVEKMQGVADRVVAIDATLLASLPTRLPRLPIVSPSDACFIQYTSGSTGKPKGIILEHRNIVTSAAAHGPLFGINSDSRVLQFASYTFDNSLEEMFTTLMRGGCICVPSDHDRLNNLGRIMNDLQITFADLTASVASFLHPSEVPTLQRMILGGEAVTNKVLDIWKDSISVCGGYGPSECSINCSFSADITSPGKTTNIGRPCGCVLWIVDVNDHNKLVPVGAPGELLVEGPIVSRGYLNDEEKTSKAFIKDPSWTRSMPASKHSAQARRMYKTGDLVRYDFDGTIQYLGRKDNQVKFNGQRIELGEIEYQLEQCLPADSQSAVELVTLGSQPEAKKELAAFICSSKHESIPGVSEGIDGLLKITQEMTTLFKSIETTMKSSLPSYMIPTAWLPMEKLPLSSAGKLNRRQLRSVASSLPASDAKEYRLAVKSGRKPEKEMELQLAELWSSVLKIDTSSIGVEDSFFKLGGNSLTAMKLVSAARAKGIPLTVTSIFQKPSLENMAAEISEDITSSPAQEVGEDIEPFSLVRNLGDVEELRTNIAERLDIDTKSILDIYPCTPMQAGLISISAKTPGAYVAQRVFQLPEDIDLDRFCQAWQIMTQSEPTLRTRIMMIEPYGHLSIVTNDTIEWEYADSPELLPQECRLLPAAEGDRLINYAITGEGTSHIKFVWTMHHALYDGWCSPLMLEKVKAIYDSRTNGQVPRNPQYSGFIAYLATIDPKKSDDFWRASLAGTASAQFPRLPTPSYQANASSVMWKTIEARSSKSSDITIASVIRAAWSLVVAAYSGNDEVTFNETLSGRDAPVDGIEEMIGATLTTIPTRVHINRKNTISEFLQKIQIQNITTKSYQYAGLQSIKQLSSDAALACSAQSLISINHGTHHHEDKLFSEIEDNAMSGTNFYTYPLMITCFVDTNSIELEVHYDPNVIADWLMQRILHHFDFILDNLLNDQSGSTQLQQLRVPSSIDIRTIRSWNDKVIPVADDCIHEVIHRYASTADESRQAVCAWDVSMSYGELDSLSNKLAWRLHELGIGKDDMVPIYANRSGYIIVEMLAVIKTGAAFVLLSPDQPLARLQTIVQDTDASFILCSAQHSGICSSLASKVVVVGRDMLTQLKSRTMLPATVSSSAIAYIQYTSGSTGKPKGILVSHTAFVSSAKAHGPAMGMSRDSRVLQFASYTFDASLLEILTGLILGACVCVPTEEDRMNDTAGVINRMDVTWTFLTPSFAQTLDPRSIPRLKTLVLGGEAMSTAHITTWSTQLELMNGYGPSETSAIAMVNPNMTLETSPFNIGFPVGCRCWVVDSNDHNRLLPLGCVGELLLDGPILARGYLKNEEKTAAAFITTPSWMKAFGTRMSDSRRLYKTGDLVKYGEDGSIIYLGRKDSQVKINGQRVELGEIEYHLAGDEAVLHGMVVLPKSGIFRKKLIAVLSLKALPGSQSSGEDLQLADKTIITPHLIALRHRMSAVLPTYMMPAHYLVLQSVPLLPSSKLNRKALSDYVEAANDELRQQVQDVQTSIDSLGRDATTIEAQLRDFVASVLGIAVKRISYQQSVLSLGMDSIQAMQLKARCRAAGYELKIQDILSSKSIIELADTITTPKAVTVADVEAGKGFALSPIQKFYFDIVGDRWQHFNQSMAYYLKSGLDTSRLQAAFDKIIKSHSMLRARFHKTADGQWSQIISQEIQQSYRFLVHRAAMSTEQIVEQIASSQKSLDVTTGPLVAIDLFTTTEGQQHLLSICAHHLVVDIVSWKIITADLETILRKENAEIHPEPVSFQEWSQLQYLRAQDEDFRNVLEIQDIPAADLTYWGMDDILDRTGDVLERTFELDPYTTDQLLGECNKAMNTDIADILIASILYAFKKTFPDRLSLPTLYNEGHGREAWDDIDISETVGWFTTLTPLHLPSSAKADDNLIKCIRWIKDLRRRTPGKGRPYFAYRQLNNDKRFANHWPMEIAFNYLGQTNSVADDDSILLPISESLQTKLQSDVGPEVLRWALFDLQAAVHGRRLRFSFACNKFSAHQDKIKHWVSGCQTALTDAASGLSKLSKQATMALFPSLPLIWNGIDEFQKLLPRIGVSSLDEIEDAYPCSPMQKGMLLSQVKDPLNYSFKLIFKVSPLSAKDSVSSRRGRRDTPISIDRLGQAWIMVVNKHSSLRTVFVDEISGPGSTAQIVLKHHTPRILFQTSRRDSVSDDLAQQPAPDYTELIPPHRLIIAESNSGDVYCRLDMSHSIIDGGSMSVLFEDLALAYTGQLAGSTARYGDYIKYVYSKSQESDMIFWKDYLKDVEPCLFPSLTDGKQRARELQSLDIDIPMSSQISNYCTANEITISTLLQLTWATVLRKFTGSSDVCFGYLVSERDAPIEGIDSTIGVFINMLTCRFLLLDDISVSDMLRKVQDNIATGMAHQSVPLADILHALNLGTSMFNTAFSLQKKSSLGDVDSSALSYEFLGGEDPSEFHLTVNIEVSESNLGISFTYWADTISAAQMTGISSVFNQIFQSIVSTGEGSKRLGEIDCLSPYNISQLLAWNDKPLPRLEQCVHALFSQHAQRQPFAPALDAWDGRYTYAELDAVTDRLAIYLMNAGLQIGEFVPLCFEKSVFTIIAMLATLKAGLAFVPIAPDVPDSRLEFLLDNVKASMVLCSKSTEAKVAKLAKQAFAVSDESLDLLPRSTGQKLAQVDSHDMAYAIFTSGTTGVPKGTIIEHGAFCTGGTEHAKAMFMRPDSRVLQFASYTFDASVMEILSALVIGACVCVPTDHERMSDIPGVIERMKVTWTLLTPSVANILRPETVPSLKTLVTGGEAMSRDHIAKWRGKGIALINAYGPSECSVVATTHTKVDEMGREMDSDPANIGFSVGSRGWVVNPDNHDELLPTGAIGELLVEGRITARCYLNNEEKTSASFITAPAWSHRADLAKIFQERERIYKTGDLVRCNTDGSFNYMARKDTQIKLNGQRIEVAEIEHHVKENLPENSQAAVDLVAPAESRKVLAIFFSTDSIQSEVNQIDEILLTMDNETSTIASTVQNGLKGALPAYMIPSVYIPVRRMPWTASGKLDRGRLKGIVAKLSKEEFAAYKLGAGTVSAKQLPQTEMEKKLQSFWSTALDLKLDSIGASDNFFRLGGDSISAMKLVNIAAASQIALATIEVFRNPKLSDMAEVCSIMKSTTDNRLEPLVLLPELLPKEEIIEELASLCHVPEDQIQDAYPCSRLQEGLLALTVKQAGAYVARFVFKLPQSTQLSTFQAAWQKTVDETDILRTRIPHGETFGFMQVILQAQKLQWRVTDSLNKTFEQTLVPEKNGAPLTRHYLVEDSNNARYFVLLIHHALYDGWSLPLVLQRVEENYTKLMASSADNEIEMTAPYVNFIQFLQETSPEASNDFWMTRLADSSWASHFPSSNLVGDQATETLTYSYTFAIRKDLNKMGVTLPVILRAAWALLLSAHTSAEDVLFGETLAGRDVPVPRVTDICGPTLTTVPQKFHVDRSLTVQQYLQYVQRLSTDVISYQHAGLQHIKRLGPDANAACDFQNLLVIQALQDDSEDSIFQAEGTEAGANFFTYPLVLECNVKSGQINVEAHFNPAVLVESRVKQLLSQLDLILQQLGVDMLYKHVGDINLLTSQDLSTIKEWTSFNKGSWIMDCLNQNKLAPIGAVGELVLQRVTSDPETDPTDSILNAAWALSLGLSADKLYKTGKLARYNPNGSVELLGEKINQVKLQGQQVDLSAVEQLIKQRPQINQVVALIPKSGPCSKKLVALVSITSLPEISISNDTAWLIEDETRLKEAQTRLEKAQQQIVEDVPAFMIPALWIIVERIPTKSSNVPDRGLVNNWLENMDAKTYRQVLDSTNSSSSSEDQGAIAMLLRRIWSEIFGIAPESIHDHDSFLSLGGDSISAMQVMAKCRKDGVTVSLQDVLRSRSIAGLANKIASQAPTLALAGGQKDAVEEFFDLSPIQRIYFEFIDPTGRAQFNQSQLMSVSRKVDPEAVELALRNLVKRHTMLRSRFSKSVTGWTQRITEDINSSYRFSSSVCDSQDMIRDIEFSQRYLNALKGPLVACNLFEDDETGAQSFFISIHHLVVDAVSWSPILQDLEGFLTDGAAVQTTVPFSFQAWTKLQANQAENVATEDIPRLMPIKARPTDLAYWRMERVVNVYGDTETRTFEVGLEQSSLVLGAANATLRTEPVDLLISAITQSFRTTFHDRPVPAVFNESHGREWDGSVDLSSTVGWFTTITPIQVKPKDKDDALQVVRLVKDTRRRIPDNGRPYFAYRSSKSSQTKFSDSLPVEILFNYLGRSAPTGHGNSLLENLEPPTDDTTQARISDVGMKTARLALFEISAAVTDGKVKFTFMFNQKMHHVERIRDWVQNCHDTLIDLAAQLSSRSPEPTLIDFPLLPIGYDDLPKIMSRSLPKAGVTSLEQVEDIYPCSPTQEGILLSQLRNPTSYIFHEINEVIPQDGHAIDTDRLIDAWHQVVVRHSILRTLFIDSFYKGGNFEQVVLKSTDTGAVLLKERAIDDDEAIRMLRAVKIQDHNYSKLPRLPHQMSAVRTKEGKVFMKIEMTHAVIDGGSSANILRDLALAYEGRLEPQGPLYSDYISFIKKQTPTSSIRHFKNYLAGIESCLFPSLNHTKDRQLNYIVVDFDAYPQLLSICKATNVTMASMLQSAYAILLRKYTKSNDVSFGYLTSGRDAPVPGIHDAVGLFINMLICRVQFDDTTTLSSVFQTVQNDYLEMIPFQYSSLAKVQHELNLDGKTLFNTAVSIQGTASADGAHKRPSMISFEPLAAYDPGEYAVTANIYVKPGEEACLFRYWTNILSDQQAAEMAIQMAKILHSIIEDSNQLVKDVATPLQKLKKDVRAQSSFVSFRDEVEEVISKPLPPPSIVQSSASRKSQDSSPARSVSTALTPLTIPGSPQMQSMIKTCVQEILEQMLKSGKFVMNDQDNTATTTTSEVRRGSTSSVTRRPSTSYAEAAPPPMSRTRSERSFAEAPTPVEDPEEIFQNMKMMKMKDGDDLIKVNKTLKQVTETYPSTSEDYTDRLRLLWSEILNLPGEVILPDSSFFEAGGDSILAMEMASLARDNGLSLPVAVIFQHPIFSEMAKVIHGLNDVIRVEETTTHVKKEVIIHPSSMESTYQPFSLLKDENVANFLRDHVCSKVNVFRGGILDVLPVTDFQSFCIAGNLMESRFMLNYFYLEGTGNMDLGKLRRSISQIVQQHDIFRTVFIQHKTQFLQVVLRQVDYQLGVYEADDLQDCLLKMRENDIATGQPQLGTPFSGFSLIKKKGSLDHRIVIRMSHAQYDGVSFDKILSHFKAAYEGDPPVPVPPYASLVEYAVAGDKDKQYDYWRNLLAGSTMTEVVKRHKVNFNKGLDARPRTMNKMANLPNLSAYNITDATIIKAAWVVVLAQLTSSSDIVFGQLVNGRASPIEGIENIVGPCLNYTPIRVQLNRDWTGLDLLRQVQDQHVTSMSYETLGYREIIDKCTNWSKSKDYSTMVHHLNITEHSEWTMDNSPYKVAALGSGNNTEDFEVVSRPRLGGKVEIELSHANDGLITSELARKALNLLCDAVEAFTEPRNKLPNWIGNSEVVFAQPEPEVPSVISILDEIDEQRRAAAKYVVEEAWASVTPGPFSETSTFFDKGNFVSAAMVSLAYQSRGYKIPVETIIDHPSMRHQMGLIAMQQKHEADASSQTSTLNNTSPVVAAAEPEAKVSGWKQKWGAMKGALKKKPKTAEVNIKN</sequence>
<dbReference type="SMART" id="SM01294">
    <property type="entry name" value="PKS_PP_betabranch"/>
    <property type="match status" value="1"/>
</dbReference>
<dbReference type="InterPro" id="IPR010071">
    <property type="entry name" value="AA_adenyl_dom"/>
</dbReference>
<dbReference type="GO" id="GO:0019748">
    <property type="term" value="P:secondary metabolic process"/>
    <property type="evidence" value="ECO:0007669"/>
    <property type="project" value="UniProtKB-ARBA"/>
</dbReference>
<dbReference type="OrthoDB" id="416786at2759"/>
<dbReference type="Pfam" id="PF00501">
    <property type="entry name" value="AMP-binding"/>
    <property type="match status" value="4"/>
</dbReference>
<dbReference type="InterPro" id="IPR045851">
    <property type="entry name" value="AMP-bd_C_sf"/>
</dbReference>
<proteinExistence type="inferred from homology"/>
<dbReference type="NCBIfam" id="TIGR01733">
    <property type="entry name" value="AA-adenyl-dom"/>
    <property type="match status" value="4"/>
</dbReference>
<evidence type="ECO:0000256" key="4">
    <source>
        <dbReference type="ARBA" id="ARBA00029454"/>
    </source>
</evidence>
<evidence type="ECO:0000313" key="7">
    <source>
        <dbReference type="EMBL" id="CAF9908585.1"/>
    </source>
</evidence>
<protein>
    <recommendedName>
        <fullName evidence="6">Carrier domain-containing protein</fullName>
    </recommendedName>
</protein>